<dbReference type="SUPFAM" id="SSF53474">
    <property type="entry name" value="alpha/beta-Hydrolases"/>
    <property type="match status" value="1"/>
</dbReference>
<evidence type="ECO:0000313" key="2">
    <source>
        <dbReference type="EMBL" id="SFP01947.1"/>
    </source>
</evidence>
<dbReference type="PANTHER" id="PTHR43433:SF5">
    <property type="entry name" value="AB HYDROLASE-1 DOMAIN-CONTAINING PROTEIN"/>
    <property type="match status" value="1"/>
</dbReference>
<dbReference type="GO" id="GO:0046503">
    <property type="term" value="P:glycerolipid catabolic process"/>
    <property type="evidence" value="ECO:0007669"/>
    <property type="project" value="TreeGrafter"/>
</dbReference>
<gene>
    <name evidence="2" type="ORF">SAMN04488056_11857</name>
</gene>
<reference evidence="2 3" key="1">
    <citation type="submission" date="2016-10" db="EMBL/GenBank/DDBJ databases">
        <authorList>
            <person name="de Groot N.N."/>
        </authorList>
    </citation>
    <scope>NUCLEOTIDE SEQUENCE [LARGE SCALE GENOMIC DNA]</scope>
    <source>
        <strain evidence="2 3">CGMCC 1.9157</strain>
    </source>
</reference>
<evidence type="ECO:0000313" key="3">
    <source>
        <dbReference type="Proteomes" id="UP000199236"/>
    </source>
</evidence>
<keyword evidence="2" id="KW-0378">Hydrolase</keyword>
<dbReference type="Pfam" id="PF00561">
    <property type="entry name" value="Abhydrolase_1"/>
    <property type="match status" value="1"/>
</dbReference>
<dbReference type="EMBL" id="FOVR01000018">
    <property type="protein sequence ID" value="SFP01947.1"/>
    <property type="molecule type" value="Genomic_DNA"/>
</dbReference>
<protein>
    <submittedName>
        <fullName evidence="2">Alpha/beta hydrolase fold</fullName>
    </submittedName>
</protein>
<dbReference type="OrthoDB" id="9798888at2"/>
<evidence type="ECO:0000259" key="1">
    <source>
        <dbReference type="Pfam" id="PF00561"/>
    </source>
</evidence>
<dbReference type="STRING" id="655353.SAMN04488056_11857"/>
<name>A0A1I5LXP9_9HYPH</name>
<feature type="domain" description="AB hydrolase-1" evidence="1">
    <location>
        <begin position="26"/>
        <end position="276"/>
    </location>
</feature>
<sequence length="300" mass="32602">MTSQDLYAKLGDIRMCYRQDGSSDAPALILIPGLGMQLIEWPPALVKVLSQDHRVIRLDNRDCGLSSRCGGPFSVIPSGFSWKGSALEQASYDLTDMADDVIALANHLQLKQFGCIGFSMGGMIAQIVATKADDRVRSLVSISSTGGESVISAEPEALRQMESFFFPFATAMEASEVIRSSNDYFSRGALPRDSAQSIRLAHALVERAQDEGGYLRQAWAMTATAAWRDGLAKLLVRALFLHGDKDPCIKATSAQQMAGDMPQASCTICTELGHWIDDQICAQIVSWIKETDLAISRCSA</sequence>
<dbReference type="InterPro" id="IPR029058">
    <property type="entry name" value="AB_hydrolase_fold"/>
</dbReference>
<dbReference type="InterPro" id="IPR050471">
    <property type="entry name" value="AB_hydrolase"/>
</dbReference>
<organism evidence="2 3">
    <name type="scientific">Cohaesibacter marisflavi</name>
    <dbReference type="NCBI Taxonomy" id="655353"/>
    <lineage>
        <taxon>Bacteria</taxon>
        <taxon>Pseudomonadati</taxon>
        <taxon>Pseudomonadota</taxon>
        <taxon>Alphaproteobacteria</taxon>
        <taxon>Hyphomicrobiales</taxon>
        <taxon>Cohaesibacteraceae</taxon>
    </lineage>
</organism>
<dbReference type="InterPro" id="IPR000073">
    <property type="entry name" value="AB_hydrolase_1"/>
</dbReference>
<dbReference type="PANTHER" id="PTHR43433">
    <property type="entry name" value="HYDROLASE, ALPHA/BETA FOLD FAMILY PROTEIN"/>
    <property type="match status" value="1"/>
</dbReference>
<dbReference type="GO" id="GO:0004806">
    <property type="term" value="F:triacylglycerol lipase activity"/>
    <property type="evidence" value="ECO:0007669"/>
    <property type="project" value="TreeGrafter"/>
</dbReference>
<dbReference type="Gene3D" id="3.40.50.1820">
    <property type="entry name" value="alpha/beta hydrolase"/>
    <property type="match status" value="1"/>
</dbReference>
<keyword evidence="3" id="KW-1185">Reference proteome</keyword>
<accession>A0A1I5LXP9</accession>
<dbReference type="AlphaFoldDB" id="A0A1I5LXP9"/>
<dbReference type="RefSeq" id="WP_090075414.1">
    <property type="nucleotide sequence ID" value="NZ_FOVR01000018.1"/>
</dbReference>
<proteinExistence type="predicted"/>
<dbReference type="Proteomes" id="UP000199236">
    <property type="component" value="Unassembled WGS sequence"/>
</dbReference>